<dbReference type="EMBL" id="JAQIBC010000010">
    <property type="protein sequence ID" value="MDM5264577.1"/>
    <property type="molecule type" value="Genomic_DNA"/>
</dbReference>
<dbReference type="NCBIfam" id="NF038234">
    <property type="entry name" value="retron_eff_Eco8"/>
    <property type="match status" value="1"/>
</dbReference>
<reference evidence="2" key="1">
    <citation type="submission" date="2023-01" db="EMBL/GenBank/DDBJ databases">
        <title>Sulfurovum sp. XTW-4 genome assembly.</title>
        <authorList>
            <person name="Wang J."/>
        </authorList>
    </citation>
    <scope>NUCLEOTIDE SEQUENCE</scope>
    <source>
        <strain evidence="2">XTW-4</strain>
    </source>
</reference>
<dbReference type="PANTHER" id="PTHR43581:SF4">
    <property type="entry name" value="ATP_GTP PHOSPHATASE"/>
    <property type="match status" value="1"/>
</dbReference>
<keyword evidence="2" id="KW-0540">Nuclease</keyword>
<dbReference type="GO" id="GO:0004519">
    <property type="term" value="F:endonuclease activity"/>
    <property type="evidence" value="ECO:0007669"/>
    <property type="project" value="UniProtKB-KW"/>
</dbReference>
<proteinExistence type="predicted"/>
<dbReference type="Proteomes" id="UP001169066">
    <property type="component" value="Unassembled WGS sequence"/>
</dbReference>
<accession>A0ABT7QUY1</accession>
<organism evidence="2 3">
    <name type="scientific">Sulfurovum xiamenensis</name>
    <dbReference type="NCBI Taxonomy" id="3019066"/>
    <lineage>
        <taxon>Bacteria</taxon>
        <taxon>Pseudomonadati</taxon>
        <taxon>Campylobacterota</taxon>
        <taxon>Epsilonproteobacteria</taxon>
        <taxon>Campylobacterales</taxon>
        <taxon>Sulfurovaceae</taxon>
        <taxon>Sulfurovum</taxon>
    </lineage>
</organism>
<dbReference type="InterPro" id="IPR041685">
    <property type="entry name" value="AAA_GajA/Old/RecF-like"/>
</dbReference>
<dbReference type="PANTHER" id="PTHR43581">
    <property type="entry name" value="ATP/GTP PHOSPHATASE"/>
    <property type="match status" value="1"/>
</dbReference>
<evidence type="ECO:0000313" key="3">
    <source>
        <dbReference type="Proteomes" id="UP001169066"/>
    </source>
</evidence>
<comment type="caution">
    <text evidence="2">The sequence shown here is derived from an EMBL/GenBank/DDBJ whole genome shotgun (WGS) entry which is preliminary data.</text>
</comment>
<dbReference type="SUPFAM" id="SSF52540">
    <property type="entry name" value="P-loop containing nucleoside triphosphate hydrolases"/>
    <property type="match status" value="1"/>
</dbReference>
<feature type="domain" description="Endonuclease GajA/Old nuclease/RecF-like AAA" evidence="1">
    <location>
        <begin position="4"/>
        <end position="120"/>
    </location>
</feature>
<dbReference type="InterPro" id="IPR051396">
    <property type="entry name" value="Bact_Antivir_Def_Nuclease"/>
</dbReference>
<keyword evidence="3" id="KW-1185">Reference proteome</keyword>
<evidence type="ECO:0000259" key="1">
    <source>
        <dbReference type="Pfam" id="PF13175"/>
    </source>
</evidence>
<dbReference type="Gene3D" id="3.40.50.300">
    <property type="entry name" value="P-loop containing nucleotide triphosphate hydrolases"/>
    <property type="match status" value="1"/>
</dbReference>
<dbReference type="InterPro" id="IPR027417">
    <property type="entry name" value="P-loop_NTPase"/>
</dbReference>
<keyword evidence="2" id="KW-0378">Hydrolase</keyword>
<name>A0ABT7QUY1_9BACT</name>
<feature type="domain" description="Endonuclease GajA/Old nuclease/RecF-like AAA" evidence="1">
    <location>
        <begin position="176"/>
        <end position="314"/>
    </location>
</feature>
<dbReference type="RefSeq" id="WP_289402484.1">
    <property type="nucleotide sequence ID" value="NZ_JAQIBC010000010.1"/>
</dbReference>
<gene>
    <name evidence="2" type="ORF">PF327_10265</name>
</gene>
<protein>
    <submittedName>
        <fullName evidence="2">Retron Eco8 family effector endonuclease</fullName>
    </submittedName>
</protein>
<keyword evidence="2" id="KW-0255">Endonuclease</keyword>
<evidence type="ECO:0000313" key="2">
    <source>
        <dbReference type="EMBL" id="MDM5264577.1"/>
    </source>
</evidence>
<sequence length="741" mass="88727">MEYMAVKSIKIKNLLSFDELMIDNFEDITCIVGMNNSGKSNLLKLIRFFYNKLDGKRELPPTLNSNYSTFGTITITYLISSRIKKQLKKQGKKNLFKDKKNSSSFWTYIDDINHDTFYDLTLKIHSNDLVEWSIVDYEILYTIRYLFPFFDIEARHIDLHNWDKLWQIVSSLKSFNLKKLEQSFFSQKNTEYTNYLNILNSTIETTKYTYKEKVLAYIKIGLEGDKFLIENQNLETQSDGTNAHKFIELSLKLFILLTRREYITPIIYIDEPELGLHPKRNEELIENIYKIYNDNKSKTPYPTIIFATHSPNIVKQTIKLFNSNQQILHFSKKNDTPTIVQKMNSTYDDRRFLNIFSDNEARLFFSNFIFFVEGETELEIFQNKKIIEKFSKLRKIDVYATNNVVLKYINPSYANTAIPYLILYDADKILDIDLEKNKINLKNEVVNFNKLKKKYNNSYRNFKNKSVHNDVLKAINTYLSIIENPKLKIKKKMYIESFTYNGKNYSYNNLMEYCNEYIFKRENKFFTRTTIEETLINEKSLDLFKKWLKNIFMESIQIKDNDKKENDGKTIKTIQKMMQKYPKEVKLPQVFNIIFTTKEYYTANIPENEKKFAEKIKMRYFQSIMRFIDKHFKNDKELVTLFLLIFNGKTETLISRENTNYMTYINEDYRDLIKTIRLEKFEKLDYLFSKTSGWATSFLNYAINEIEKGKEENVFRKEFKKYFGELYDIITLIEEKLKFDR</sequence>
<dbReference type="Pfam" id="PF13175">
    <property type="entry name" value="AAA_15"/>
    <property type="match status" value="2"/>
</dbReference>